<evidence type="ECO:0000259" key="2">
    <source>
        <dbReference type="PROSITE" id="PS51411"/>
    </source>
</evidence>
<dbReference type="PANTHER" id="PTHR43830">
    <property type="entry name" value="PROTEIN PSP1"/>
    <property type="match status" value="1"/>
</dbReference>
<dbReference type="OrthoDB" id="9779344at2"/>
<evidence type="ECO:0000313" key="3">
    <source>
        <dbReference type="EMBL" id="SPF67964.1"/>
    </source>
</evidence>
<dbReference type="EMBL" id="OMOH01000003">
    <property type="protein sequence ID" value="SPF67964.1"/>
    <property type="molecule type" value="Genomic_DNA"/>
</dbReference>
<dbReference type="InterPro" id="IPR007557">
    <property type="entry name" value="PSP1_C"/>
</dbReference>
<feature type="compositionally biased region" description="Basic and acidic residues" evidence="1">
    <location>
        <begin position="278"/>
        <end position="289"/>
    </location>
</feature>
<dbReference type="Pfam" id="PF04468">
    <property type="entry name" value="PSP1"/>
    <property type="match status" value="1"/>
</dbReference>
<evidence type="ECO:0000313" key="4">
    <source>
        <dbReference type="Proteomes" id="UP000265962"/>
    </source>
</evidence>
<dbReference type="RefSeq" id="WP_119715163.1">
    <property type="nucleotide sequence ID" value="NZ_OMOH01000003.1"/>
</dbReference>
<gene>
    <name evidence="3" type="ORF">PROPJV5_0920</name>
</gene>
<dbReference type="AlphaFoldDB" id="A0A375HZI5"/>
<dbReference type="Proteomes" id="UP000265962">
    <property type="component" value="Unassembled WGS sequence"/>
</dbReference>
<protein>
    <submittedName>
        <fullName evidence="3">PSP1 C-terminal domain profile</fullName>
    </submittedName>
</protein>
<organism evidence="3 4">
    <name type="scientific">Propionibacterium ruminifibrarum</name>
    <dbReference type="NCBI Taxonomy" id="1962131"/>
    <lineage>
        <taxon>Bacteria</taxon>
        <taxon>Bacillati</taxon>
        <taxon>Actinomycetota</taxon>
        <taxon>Actinomycetes</taxon>
        <taxon>Propionibacteriales</taxon>
        <taxon>Propionibacteriaceae</taxon>
        <taxon>Propionibacterium</taxon>
    </lineage>
</organism>
<dbReference type="InterPro" id="IPR047767">
    <property type="entry name" value="PSP1-like"/>
</dbReference>
<feature type="domain" description="PSP1 C-terminal" evidence="2">
    <location>
        <begin position="57"/>
        <end position="146"/>
    </location>
</feature>
<name>A0A375HZI5_9ACTN</name>
<accession>A0A375HZI5</accession>
<proteinExistence type="predicted"/>
<feature type="region of interest" description="Disordered" evidence="1">
    <location>
        <begin position="263"/>
        <end position="289"/>
    </location>
</feature>
<dbReference type="PANTHER" id="PTHR43830:SF3">
    <property type="entry name" value="PROTEIN PSP1"/>
    <property type="match status" value="1"/>
</dbReference>
<sequence length="289" mass="31178">MTRALAVSFEPYGQLHFLAAGGRDYAPGDKVLYPSEGGLEVAVVAWCGEADIGGGVPTCAGPATAADVARDEEHQLRRARGEQVARALIRRHGLDMKLLAVDYLDDDGEGNRLTVVYYQAPERVDFRALLGDLVRALRTRIDLRQVGDRDATRLLGGVGMCGRSLCCASHLRTLDPVSLRLARSQDRGSHGTQHIGACGRPACCLRFEQDAYEDFHARAPRMGAAVTTPDGPGRVVGYQVPLDAIIVAGPGGERTSCPLGRVCPAGAASQSPRRNQARQRERRHDDQET</sequence>
<dbReference type="PROSITE" id="PS51411">
    <property type="entry name" value="PSP1_C"/>
    <property type="match status" value="1"/>
</dbReference>
<dbReference type="NCBIfam" id="NF041131">
    <property type="entry name" value="RicT_YaaT_fam"/>
    <property type="match status" value="1"/>
</dbReference>
<dbReference type="GO" id="GO:0005737">
    <property type="term" value="C:cytoplasm"/>
    <property type="evidence" value="ECO:0007669"/>
    <property type="project" value="TreeGrafter"/>
</dbReference>
<keyword evidence="4" id="KW-1185">Reference proteome</keyword>
<evidence type="ECO:0000256" key="1">
    <source>
        <dbReference type="SAM" id="MobiDB-lite"/>
    </source>
</evidence>
<reference evidence="4" key="1">
    <citation type="submission" date="2018-02" db="EMBL/GenBank/DDBJ databases">
        <authorList>
            <person name="Hornung B."/>
        </authorList>
    </citation>
    <scope>NUCLEOTIDE SEQUENCE [LARGE SCALE GENOMIC DNA]</scope>
</reference>